<dbReference type="Pfam" id="PF01232">
    <property type="entry name" value="Mannitol_dh"/>
    <property type="match status" value="1"/>
</dbReference>
<evidence type="ECO:0000256" key="9">
    <source>
        <dbReference type="SAM" id="MobiDB-lite"/>
    </source>
</evidence>
<proteinExistence type="inferred from homology"/>
<keyword evidence="5 11" id="KW-0378">Hydrolase</keyword>
<dbReference type="Pfam" id="PF08125">
    <property type="entry name" value="Mannitol_dh_C"/>
    <property type="match status" value="1"/>
</dbReference>
<dbReference type="SUPFAM" id="SSF51735">
    <property type="entry name" value="NAD(P)-binding Rossmann-fold domains"/>
    <property type="match status" value="1"/>
</dbReference>
<dbReference type="InterPro" id="IPR002772">
    <property type="entry name" value="Glyco_hydro_3_C"/>
</dbReference>
<dbReference type="Gene3D" id="1.10.1040.10">
    <property type="entry name" value="N-(1-d-carboxylethyl)-l-norvaline Dehydrogenase, domain 2"/>
    <property type="match status" value="1"/>
</dbReference>
<evidence type="ECO:0000259" key="10">
    <source>
        <dbReference type="SMART" id="SM01217"/>
    </source>
</evidence>
<dbReference type="InterPro" id="IPR036881">
    <property type="entry name" value="Glyco_hydro_3_C_sf"/>
</dbReference>
<dbReference type="Pfam" id="PF00933">
    <property type="entry name" value="Glyco_hydro_3"/>
    <property type="match status" value="1"/>
</dbReference>
<dbReference type="PROSITE" id="PS00974">
    <property type="entry name" value="MANNITOL_DHGENASE"/>
    <property type="match status" value="1"/>
</dbReference>
<dbReference type="InterPro" id="IPR050288">
    <property type="entry name" value="Cellulose_deg_GH3"/>
</dbReference>
<reference evidence="11 12" key="1">
    <citation type="submission" date="2020-08" db="EMBL/GenBank/DDBJ databases">
        <title>Sequencing the genomes of 1000 actinobacteria strains.</title>
        <authorList>
            <person name="Klenk H.-P."/>
        </authorList>
    </citation>
    <scope>NUCLEOTIDE SEQUENCE [LARGE SCALE GENOMIC DNA]</scope>
    <source>
        <strain evidence="11 12">DSM 11053</strain>
    </source>
</reference>
<dbReference type="InterPro" id="IPR026891">
    <property type="entry name" value="Fn3-like"/>
</dbReference>
<dbReference type="Proteomes" id="UP000565572">
    <property type="component" value="Unassembled WGS sequence"/>
</dbReference>
<evidence type="ECO:0000256" key="2">
    <source>
        <dbReference type="ARBA" id="ARBA00006541"/>
    </source>
</evidence>
<evidence type="ECO:0000256" key="4">
    <source>
        <dbReference type="ARBA" id="ARBA00016219"/>
    </source>
</evidence>
<dbReference type="InterPro" id="IPR017853">
    <property type="entry name" value="GH"/>
</dbReference>
<evidence type="ECO:0000256" key="1">
    <source>
        <dbReference type="ARBA" id="ARBA00005336"/>
    </source>
</evidence>
<dbReference type="InterPro" id="IPR036291">
    <property type="entry name" value="NAD(P)-bd_dom_sf"/>
</dbReference>
<dbReference type="GO" id="GO:0009251">
    <property type="term" value="P:glucan catabolic process"/>
    <property type="evidence" value="ECO:0007669"/>
    <property type="project" value="TreeGrafter"/>
</dbReference>
<dbReference type="SUPFAM" id="SSF52279">
    <property type="entry name" value="Beta-D-glucan exohydrolase, C-terminal domain"/>
    <property type="match status" value="1"/>
</dbReference>
<dbReference type="InterPro" id="IPR013118">
    <property type="entry name" value="Mannitol_DH_C"/>
</dbReference>
<dbReference type="Pfam" id="PF14310">
    <property type="entry name" value="Fn3-like"/>
    <property type="match status" value="1"/>
</dbReference>
<dbReference type="SUPFAM" id="SSF48179">
    <property type="entry name" value="6-phosphogluconate dehydrogenase C-terminal domain-like"/>
    <property type="match status" value="1"/>
</dbReference>
<dbReference type="PRINTS" id="PR00133">
    <property type="entry name" value="GLHYDRLASE3"/>
</dbReference>
<dbReference type="Gene3D" id="3.20.20.300">
    <property type="entry name" value="Glycoside hydrolase, family 3, N-terminal domain"/>
    <property type="match status" value="1"/>
</dbReference>
<dbReference type="Gene3D" id="2.60.40.10">
    <property type="entry name" value="Immunoglobulins"/>
    <property type="match status" value="1"/>
</dbReference>
<comment type="similarity">
    <text evidence="2">Belongs to the mannitol dehydrogenase family.</text>
</comment>
<dbReference type="InterPro" id="IPR001764">
    <property type="entry name" value="Glyco_hydro_3_N"/>
</dbReference>
<dbReference type="GO" id="GO:0019594">
    <property type="term" value="P:mannitol metabolic process"/>
    <property type="evidence" value="ECO:0007669"/>
    <property type="project" value="InterPro"/>
</dbReference>
<dbReference type="AlphaFoldDB" id="A0A7W5P7T9"/>
<evidence type="ECO:0000256" key="6">
    <source>
        <dbReference type="ARBA" id="ARBA00023002"/>
    </source>
</evidence>
<dbReference type="SUPFAM" id="SSF51445">
    <property type="entry name" value="(Trans)glycosidases"/>
    <property type="match status" value="1"/>
</dbReference>
<dbReference type="PANTHER" id="PTHR42715:SF10">
    <property type="entry name" value="BETA-GLUCOSIDASE"/>
    <property type="match status" value="1"/>
</dbReference>
<dbReference type="GO" id="GO:0008422">
    <property type="term" value="F:beta-glucosidase activity"/>
    <property type="evidence" value="ECO:0007669"/>
    <property type="project" value="TreeGrafter"/>
</dbReference>
<dbReference type="PANTHER" id="PTHR42715">
    <property type="entry name" value="BETA-GLUCOSIDASE"/>
    <property type="match status" value="1"/>
</dbReference>
<dbReference type="InterPro" id="IPR023027">
    <property type="entry name" value="Mannitol_DH_CS"/>
</dbReference>
<evidence type="ECO:0000256" key="5">
    <source>
        <dbReference type="ARBA" id="ARBA00022801"/>
    </source>
</evidence>
<dbReference type="EC" id="1.1.1.17" evidence="3"/>
<dbReference type="InterPro" id="IPR013783">
    <property type="entry name" value="Ig-like_fold"/>
</dbReference>
<comment type="caution">
    <text evidence="11">The sequence shown here is derived from an EMBL/GenBank/DDBJ whole genome shotgun (WGS) entry which is preliminary data.</text>
</comment>
<evidence type="ECO:0000313" key="11">
    <source>
        <dbReference type="EMBL" id="MBB3327904.1"/>
    </source>
</evidence>
<keyword evidence="7" id="KW-0520">NAD</keyword>
<dbReference type="InterPro" id="IPR036962">
    <property type="entry name" value="Glyco_hydro_3_N_sf"/>
</dbReference>
<name>A0A7W5P7T9_9ACTN</name>
<dbReference type="RefSeq" id="WP_332836841.1">
    <property type="nucleotide sequence ID" value="NZ_JACHZG010000001.1"/>
</dbReference>
<feature type="domain" description="Fibronectin type III-like" evidence="10">
    <location>
        <begin position="1096"/>
        <end position="1168"/>
    </location>
</feature>
<comment type="similarity">
    <text evidence="1">Belongs to the glycosyl hydrolase 3 family.</text>
</comment>
<dbReference type="InterPro" id="IPR013328">
    <property type="entry name" value="6PGD_dom2"/>
</dbReference>
<keyword evidence="12" id="KW-1185">Reference proteome</keyword>
<gene>
    <name evidence="11" type="ORF">FHX39_002848</name>
</gene>
<evidence type="ECO:0000256" key="3">
    <source>
        <dbReference type="ARBA" id="ARBA00012939"/>
    </source>
</evidence>
<dbReference type="InterPro" id="IPR008927">
    <property type="entry name" value="6-PGluconate_DH-like_C_sf"/>
</dbReference>
<keyword evidence="6" id="KW-0560">Oxidoreductase</keyword>
<dbReference type="Gene3D" id="3.40.50.720">
    <property type="entry name" value="NAD(P)-binding Rossmann-like Domain"/>
    <property type="match status" value="1"/>
</dbReference>
<accession>A0A7W5P7T9</accession>
<feature type="region of interest" description="Disordered" evidence="9">
    <location>
        <begin position="999"/>
        <end position="1024"/>
    </location>
</feature>
<dbReference type="Gene3D" id="3.40.50.1700">
    <property type="entry name" value="Glycoside hydrolase family 3 C-terminal domain"/>
    <property type="match status" value="1"/>
</dbReference>
<dbReference type="InterPro" id="IPR013131">
    <property type="entry name" value="Mannitol_DH_N"/>
</dbReference>
<dbReference type="SMART" id="SM01217">
    <property type="entry name" value="Fn3_like"/>
    <property type="match status" value="1"/>
</dbReference>
<sequence>MSTETRPRLSRDLPGTPAAPPVRIVHLGVGNFHRAHQAWYTAHAADADAWGIAAFTGRRPDVADALAPQDGLYTLITRSAEGDAYEVVGSLAEVHPAADHERFLGHLARPEVAVVTITVTERGYVLDRDGHLDAGDEVVRSDVAALREDPRAAVISMPARLVGGLLARRAAGAGTITLLSCDNLPDNGAVTASVVTELTRLVDDTLPGWVEEHVDFATSMVDRITPATTDEDRRLVAETQGYVDAEPVPTEPFHEWVVSGRFPAGRPAWETAGVTLVDDVTPFEQRKLWLLNGSHSLLAYAASIRGHATIDEAVADPLCRAWVEQLWDEACRHLTLPADALTEYRRALLERFGNPRVRHLLAQIAADGSTKLGVRILPVLRAERSAGRVPTGCATTLAAWVLHLRGAGAPVRDAGAGPAREAAAAEDLRTAVVGVLDVLAPGLGDDAPLVDAVLTQAEELRPTPTPAPTADDRVWLDPARAPRERALALVAAMTLEQKIAQLHGAMATGVDLYALTAAAPENGGDPDLVGEPVEVVRHVDEIDELGIPRFRITNGPVGVGLGDGTPSPAATSLPMTIGLAAGFDLELARRYGDLIGSETATLGQHVLEGPGVCLHRTIVSGRNFEYFSEDPYLTGAMAVAVARAIQDHGVIAMAKHFVLNDQEHERFRTSVEVEERVLRELYLLPFEMLVKDAGIAAVMSAYNRIRGVFASEYRHTLTEVLRHDWGFEGYVQSDFWSARSAVASLNAGLDHEMPDSKWFDERTVKRALAETAVEIETVDRALVRRFTPMFRLGQFERPYAPGAIDAVGHGAAAREIGAQIAVLLKNDGAVLPLDPHVGSIVIIGQSTFVDEACLGGGGSSKVIPLYTVPPLEGLRDVLDDLGSSAEVTRITVADDLSDLERARTAATAADAVVIMAGLVATEGWDQPDAHLMHDQDRMITELLGLNPRTVVVLKDGNPVLMPWVDRAPAVLEVWNQGAEDGHVVADLLLGVVNPSGKVPTTYPRSADDTLHAGRPERYPGTDEGDGYPVIRYSEGLEMGYRWFQAQGIEPLFGFGHGLSYTTFVLDDVVVDTADAGRQPMVVTARVTNTGTVAGAEVVQVYLGVPVEGEPPKRLVGFGKVHLAAGASAAVTITVDPAATHHPFGVWDDGHRAFVVVPGEYTVFVGTSAADTPHRTPVRVG</sequence>
<organism evidence="11 12">
    <name type="scientific">Microlunatus antarcticus</name>
    <dbReference type="NCBI Taxonomy" id="53388"/>
    <lineage>
        <taxon>Bacteria</taxon>
        <taxon>Bacillati</taxon>
        <taxon>Actinomycetota</taxon>
        <taxon>Actinomycetes</taxon>
        <taxon>Propionibacteriales</taxon>
        <taxon>Propionibacteriaceae</taxon>
        <taxon>Microlunatus</taxon>
    </lineage>
</organism>
<evidence type="ECO:0000256" key="7">
    <source>
        <dbReference type="ARBA" id="ARBA00023027"/>
    </source>
</evidence>
<dbReference type="EMBL" id="JACHZG010000001">
    <property type="protein sequence ID" value="MBB3327904.1"/>
    <property type="molecule type" value="Genomic_DNA"/>
</dbReference>
<dbReference type="GO" id="GO:0008926">
    <property type="term" value="F:mannitol-1-phosphate 5-dehydrogenase activity"/>
    <property type="evidence" value="ECO:0007669"/>
    <property type="project" value="UniProtKB-EC"/>
</dbReference>
<dbReference type="Pfam" id="PF01915">
    <property type="entry name" value="Glyco_hydro_3_C"/>
    <property type="match status" value="1"/>
</dbReference>
<evidence type="ECO:0000256" key="8">
    <source>
        <dbReference type="ARBA" id="ARBA00048615"/>
    </source>
</evidence>
<comment type="catalytic activity">
    <reaction evidence="8">
        <text>D-mannitol 1-phosphate + NAD(+) = beta-D-fructose 6-phosphate + NADH + H(+)</text>
        <dbReference type="Rhea" id="RHEA:19661"/>
        <dbReference type="ChEBI" id="CHEBI:15378"/>
        <dbReference type="ChEBI" id="CHEBI:57540"/>
        <dbReference type="ChEBI" id="CHEBI:57634"/>
        <dbReference type="ChEBI" id="CHEBI:57945"/>
        <dbReference type="ChEBI" id="CHEBI:61381"/>
        <dbReference type="EC" id="1.1.1.17"/>
    </reaction>
</comment>
<protein>
    <recommendedName>
        <fullName evidence="4">Mannitol-1-phosphate 5-dehydrogenase</fullName>
        <ecNumber evidence="3">1.1.1.17</ecNumber>
    </recommendedName>
</protein>
<feature type="compositionally biased region" description="Basic and acidic residues" evidence="9">
    <location>
        <begin position="1005"/>
        <end position="1020"/>
    </location>
</feature>
<evidence type="ECO:0000313" key="12">
    <source>
        <dbReference type="Proteomes" id="UP000565572"/>
    </source>
</evidence>